<dbReference type="SMART" id="SM00220">
    <property type="entry name" value="S_TKc"/>
    <property type="match status" value="1"/>
</dbReference>
<comment type="caution">
    <text evidence="7">The sequence shown here is derived from an EMBL/GenBank/DDBJ whole genome shotgun (WGS) entry which is preliminary data.</text>
</comment>
<feature type="region of interest" description="Disordered" evidence="5">
    <location>
        <begin position="485"/>
        <end position="513"/>
    </location>
</feature>
<reference evidence="7 8" key="1">
    <citation type="submission" date="2024-08" db="EMBL/GenBank/DDBJ databases">
        <authorList>
            <person name="Cucini C."/>
            <person name="Frati F."/>
        </authorList>
    </citation>
    <scope>NUCLEOTIDE SEQUENCE [LARGE SCALE GENOMIC DNA]</scope>
</reference>
<evidence type="ECO:0000256" key="4">
    <source>
        <dbReference type="PROSITE-ProRule" id="PRU10141"/>
    </source>
</evidence>
<dbReference type="Proteomes" id="UP001642540">
    <property type="component" value="Unassembled WGS sequence"/>
</dbReference>
<dbReference type="SUPFAM" id="SSF56112">
    <property type="entry name" value="Protein kinase-like (PK-like)"/>
    <property type="match status" value="1"/>
</dbReference>
<evidence type="ECO:0000256" key="1">
    <source>
        <dbReference type="ARBA" id="ARBA00012513"/>
    </source>
</evidence>
<dbReference type="Pfam" id="PF00069">
    <property type="entry name" value="Pkinase"/>
    <property type="match status" value="1"/>
</dbReference>
<dbReference type="EC" id="2.7.11.1" evidence="1"/>
<keyword evidence="3 4" id="KW-0067">ATP-binding</keyword>
<feature type="binding site" evidence="4">
    <location>
        <position position="67"/>
    </location>
    <ligand>
        <name>ATP</name>
        <dbReference type="ChEBI" id="CHEBI:30616"/>
    </ligand>
</feature>
<dbReference type="EMBL" id="CAXLJM020000166">
    <property type="protein sequence ID" value="CAL8148048.1"/>
    <property type="molecule type" value="Genomic_DNA"/>
</dbReference>
<protein>
    <recommendedName>
        <fullName evidence="1">non-specific serine/threonine protein kinase</fullName>
        <ecNumber evidence="1">2.7.11.1</ecNumber>
    </recommendedName>
</protein>
<dbReference type="InterPro" id="IPR008271">
    <property type="entry name" value="Ser/Thr_kinase_AS"/>
</dbReference>
<accession>A0ABP1S9S0</accession>
<dbReference type="PROSITE" id="PS50011">
    <property type="entry name" value="PROTEIN_KINASE_DOM"/>
    <property type="match status" value="1"/>
</dbReference>
<feature type="compositionally biased region" description="Polar residues" evidence="5">
    <location>
        <begin position="431"/>
        <end position="443"/>
    </location>
</feature>
<name>A0ABP1S9S0_9HEXA</name>
<evidence type="ECO:0000259" key="6">
    <source>
        <dbReference type="PROSITE" id="PS50011"/>
    </source>
</evidence>
<evidence type="ECO:0000313" key="8">
    <source>
        <dbReference type="Proteomes" id="UP001642540"/>
    </source>
</evidence>
<evidence type="ECO:0000313" key="7">
    <source>
        <dbReference type="EMBL" id="CAL8148048.1"/>
    </source>
</evidence>
<gene>
    <name evidence="7" type="ORF">ODALV1_LOCUS31306</name>
</gene>
<evidence type="ECO:0000256" key="5">
    <source>
        <dbReference type="SAM" id="MobiDB-lite"/>
    </source>
</evidence>
<keyword evidence="2 4" id="KW-0547">Nucleotide-binding</keyword>
<evidence type="ECO:0000256" key="3">
    <source>
        <dbReference type="ARBA" id="ARBA00022840"/>
    </source>
</evidence>
<evidence type="ECO:0000256" key="2">
    <source>
        <dbReference type="ARBA" id="ARBA00022741"/>
    </source>
</evidence>
<feature type="domain" description="Protein kinase" evidence="6">
    <location>
        <begin position="33"/>
        <end position="331"/>
    </location>
</feature>
<feature type="compositionally biased region" description="Polar residues" evidence="5">
    <location>
        <begin position="493"/>
        <end position="504"/>
    </location>
</feature>
<organism evidence="7 8">
    <name type="scientific">Orchesella dallaii</name>
    <dbReference type="NCBI Taxonomy" id="48710"/>
    <lineage>
        <taxon>Eukaryota</taxon>
        <taxon>Metazoa</taxon>
        <taxon>Ecdysozoa</taxon>
        <taxon>Arthropoda</taxon>
        <taxon>Hexapoda</taxon>
        <taxon>Collembola</taxon>
        <taxon>Entomobryomorpha</taxon>
        <taxon>Entomobryoidea</taxon>
        <taxon>Orchesellidae</taxon>
        <taxon>Orchesellinae</taxon>
        <taxon>Orchesella</taxon>
    </lineage>
</organism>
<dbReference type="InterPro" id="IPR011009">
    <property type="entry name" value="Kinase-like_dom_sf"/>
</dbReference>
<dbReference type="InterPro" id="IPR050235">
    <property type="entry name" value="CK1_Ser-Thr_kinase"/>
</dbReference>
<dbReference type="PANTHER" id="PTHR11909">
    <property type="entry name" value="CASEIN KINASE-RELATED"/>
    <property type="match status" value="1"/>
</dbReference>
<sequence length="513" mass="57573">MPPKKPAAGAKAYGRAEPMPNGEVLTDICGKKWKIGKSIGSGGFGEIYLASEETGKQVTDKANYVVKIEPQSNGPLFVEIAVYIRVAKSEMIEEWKKSHHMESIGMPCYIASGNHECKNQKYRFMVIPRFGQDLHKFIQEKPGKRLGIRAVQALSLQILDILEYIHEKGFVHGDIKASNLLLGLPTSGASKKKQFQQIYVCDFGLAQKYVEANGVHVEYSPDNRKANNGTLEYSSRDAHIGAFARRGDLEVLGYNMLEWLCGKLPWEAGTPHDKVLKQKQTLMMDLNLKKVYPTEIQGLEIVEKFLKYVQKLDFTDKPNYSHCRDILRKSLPSNWKGSLFLDDPGAGVVVKSSKSANKRVVVEDGVDSIAKKICLPEVEEEEGPKRSTRNNSRQVKDFNWARILSTDPEKIVRSAASMSQHSSTPKEDLSVNKTPSPELSNPTPAMLQILSRKKENIRSPIKAKVVEPQGTSDMTPAMKEVMMRRKKTHGQMFKTTEASTPTSSRRLRRDPQN</sequence>
<dbReference type="PROSITE" id="PS00107">
    <property type="entry name" value="PROTEIN_KINASE_ATP"/>
    <property type="match status" value="1"/>
</dbReference>
<dbReference type="InterPro" id="IPR000719">
    <property type="entry name" value="Prot_kinase_dom"/>
</dbReference>
<dbReference type="PROSITE" id="PS00108">
    <property type="entry name" value="PROTEIN_KINASE_ST"/>
    <property type="match status" value="1"/>
</dbReference>
<keyword evidence="8" id="KW-1185">Reference proteome</keyword>
<dbReference type="Gene3D" id="1.10.510.10">
    <property type="entry name" value="Transferase(Phosphotransferase) domain 1"/>
    <property type="match status" value="1"/>
</dbReference>
<dbReference type="InterPro" id="IPR017441">
    <property type="entry name" value="Protein_kinase_ATP_BS"/>
</dbReference>
<proteinExistence type="predicted"/>
<feature type="region of interest" description="Disordered" evidence="5">
    <location>
        <begin position="412"/>
        <end position="444"/>
    </location>
</feature>